<feature type="transmembrane region" description="Helical" evidence="7">
    <location>
        <begin position="330"/>
        <end position="355"/>
    </location>
</feature>
<feature type="transmembrane region" description="Helical" evidence="7">
    <location>
        <begin position="238"/>
        <end position="261"/>
    </location>
</feature>
<feature type="transmembrane region" description="Helical" evidence="7">
    <location>
        <begin position="168"/>
        <end position="188"/>
    </location>
</feature>
<dbReference type="Gene3D" id="1.20.1740.10">
    <property type="entry name" value="Amino acid/polyamine transporter I"/>
    <property type="match status" value="1"/>
</dbReference>
<keyword evidence="4 7" id="KW-1133">Transmembrane helix</keyword>
<keyword evidence="3 7" id="KW-0812">Transmembrane</keyword>
<evidence type="ECO:0000256" key="4">
    <source>
        <dbReference type="ARBA" id="ARBA00022989"/>
    </source>
</evidence>
<dbReference type="PIRSF" id="PIRSF006060">
    <property type="entry name" value="AA_transporter"/>
    <property type="match status" value="1"/>
</dbReference>
<dbReference type="EMBL" id="CDPU01000042">
    <property type="protein sequence ID" value="CEO54347.1"/>
    <property type="molecule type" value="Genomic_DNA"/>
</dbReference>
<feature type="transmembrane region" description="Helical" evidence="7">
    <location>
        <begin position="200"/>
        <end position="218"/>
    </location>
</feature>
<reference evidence="8" key="1">
    <citation type="submission" date="2015-01" db="EMBL/GenBank/DDBJ databases">
        <authorList>
            <person name="Durling Mikael"/>
        </authorList>
    </citation>
    <scope>NUCLEOTIDE SEQUENCE</scope>
</reference>
<evidence type="ECO:0000313" key="8">
    <source>
        <dbReference type="EMBL" id="CEO54347.1"/>
    </source>
</evidence>
<dbReference type="Pfam" id="PF13520">
    <property type="entry name" value="AA_permease_2"/>
    <property type="match status" value="1"/>
</dbReference>
<evidence type="ECO:0008006" key="9">
    <source>
        <dbReference type="Google" id="ProtNLM"/>
    </source>
</evidence>
<name>A0A0B7KFZ5_BIOOC</name>
<feature type="transmembrane region" description="Helical" evidence="7">
    <location>
        <begin position="281"/>
        <end position="302"/>
    </location>
</feature>
<evidence type="ECO:0000256" key="6">
    <source>
        <dbReference type="SAM" id="MobiDB-lite"/>
    </source>
</evidence>
<dbReference type="PANTHER" id="PTHR45649:SF28">
    <property type="entry name" value="TRANSPORTER, PUTATIVE (EUROFUNG)-RELATED"/>
    <property type="match status" value="1"/>
</dbReference>
<feature type="transmembrane region" description="Helical" evidence="7">
    <location>
        <begin position="77"/>
        <end position="98"/>
    </location>
</feature>
<gene>
    <name evidence="8" type="ORF">BN869_000010405_1</name>
</gene>
<feature type="transmembrane region" description="Helical" evidence="7">
    <location>
        <begin position="367"/>
        <end position="386"/>
    </location>
</feature>
<evidence type="ECO:0000256" key="7">
    <source>
        <dbReference type="SAM" id="Phobius"/>
    </source>
</evidence>
<dbReference type="InterPro" id="IPR002293">
    <property type="entry name" value="AA/rel_permease1"/>
</dbReference>
<evidence type="ECO:0000256" key="5">
    <source>
        <dbReference type="ARBA" id="ARBA00023136"/>
    </source>
</evidence>
<feature type="transmembrane region" description="Helical" evidence="7">
    <location>
        <begin position="406"/>
        <end position="424"/>
    </location>
</feature>
<dbReference type="PANTHER" id="PTHR45649">
    <property type="entry name" value="AMINO-ACID PERMEASE BAT1"/>
    <property type="match status" value="1"/>
</dbReference>
<keyword evidence="5 7" id="KW-0472">Membrane</keyword>
<feature type="transmembrane region" description="Helical" evidence="7">
    <location>
        <begin position="49"/>
        <end position="71"/>
    </location>
</feature>
<evidence type="ECO:0000256" key="1">
    <source>
        <dbReference type="ARBA" id="ARBA00004141"/>
    </source>
</evidence>
<keyword evidence="2" id="KW-0813">Transport</keyword>
<proteinExistence type="predicted"/>
<dbReference type="GO" id="GO:0016020">
    <property type="term" value="C:membrane"/>
    <property type="evidence" value="ECO:0007669"/>
    <property type="project" value="UniProtKB-SubCell"/>
</dbReference>
<dbReference type="GO" id="GO:0022857">
    <property type="term" value="F:transmembrane transporter activity"/>
    <property type="evidence" value="ECO:0007669"/>
    <property type="project" value="InterPro"/>
</dbReference>
<feature type="transmembrane region" description="Helical" evidence="7">
    <location>
        <begin position="130"/>
        <end position="156"/>
    </location>
</feature>
<evidence type="ECO:0000256" key="3">
    <source>
        <dbReference type="ARBA" id="ARBA00022692"/>
    </source>
</evidence>
<protein>
    <recommendedName>
        <fullName evidence="9">Amino acid permease/ SLC12A domain-containing protein</fullName>
    </recommendedName>
</protein>
<accession>A0A0B7KFZ5</accession>
<organism evidence="8">
    <name type="scientific">Bionectria ochroleuca</name>
    <name type="common">Gliocladium roseum</name>
    <dbReference type="NCBI Taxonomy" id="29856"/>
    <lineage>
        <taxon>Eukaryota</taxon>
        <taxon>Fungi</taxon>
        <taxon>Dikarya</taxon>
        <taxon>Ascomycota</taxon>
        <taxon>Pezizomycotina</taxon>
        <taxon>Sordariomycetes</taxon>
        <taxon>Hypocreomycetidae</taxon>
        <taxon>Hypocreales</taxon>
        <taxon>Bionectriaceae</taxon>
        <taxon>Clonostachys</taxon>
    </lineage>
</organism>
<dbReference type="AlphaFoldDB" id="A0A0B7KFZ5"/>
<comment type="subcellular location">
    <subcellularLocation>
        <location evidence="1">Membrane</location>
        <topology evidence="1">Multi-pass membrane protein</topology>
    </subcellularLocation>
</comment>
<sequence>MEIKHTPRKHMGDVQNGSTHNVETGDIEQLERLGYAPSNMRRNRSTRTLLFQTLAIACVPFGIGGPIISAFYGGGPIALFVGWIVVVILSECVALSLAEFASKYPTSAGPYYWSFQVASKGKTTLSFITGWVWLIANWTITLSVNFGFASLLAGTITMYNPDWEATDWQLTLIFYALLLLSALVCVYANRWLALIDTISAGLIGLTIIIVLIALSVSAKSDRHSASYALGHYEDTFSGWGNLTFFIGLLPSAYVFSALGMISAMAEECADPAVKVPKAMTLAVPIQGIAGLVFILPILFTLAPLEDILAAPYGQALPALLGLINLGSSSAFTAFVSVGVMALEVSYVIPVATSLFHGRRDVNSARFTCGPIIGTTVNCIAVAWIFFQVVLFSMPTVLPVTTVTMNYASVVFVGFAAISAVWYFIHARKVYKGPPASDGISAH</sequence>
<feature type="region of interest" description="Disordered" evidence="6">
    <location>
        <begin position="1"/>
        <end position="21"/>
    </location>
</feature>
<evidence type="ECO:0000256" key="2">
    <source>
        <dbReference type="ARBA" id="ARBA00022448"/>
    </source>
</evidence>